<dbReference type="RefSeq" id="XP_046118033.1">
    <property type="nucleotide sequence ID" value="XM_046265040.1"/>
</dbReference>
<evidence type="ECO:0000256" key="2">
    <source>
        <dbReference type="ARBA" id="ARBA00023002"/>
    </source>
</evidence>
<evidence type="ECO:0000313" key="3">
    <source>
        <dbReference type="EMBL" id="KAG9254109.1"/>
    </source>
</evidence>
<comment type="similarity">
    <text evidence="1">Belongs to the short-chain dehydrogenases/reductases (SDR) family.</text>
</comment>
<evidence type="ECO:0000256" key="1">
    <source>
        <dbReference type="ARBA" id="ARBA00006484"/>
    </source>
</evidence>
<name>A0A9P7ZL43_9HYPO</name>
<dbReference type="PANTHER" id="PTHR24320:SF148">
    <property type="entry name" value="NAD(P)-BINDING ROSSMANN-FOLD SUPERFAMILY PROTEIN"/>
    <property type="match status" value="1"/>
</dbReference>
<dbReference type="EMBL" id="MU251255">
    <property type="protein sequence ID" value="KAG9254109.1"/>
    <property type="molecule type" value="Genomic_DNA"/>
</dbReference>
<dbReference type="GeneID" id="70295943"/>
<dbReference type="GO" id="GO:0016491">
    <property type="term" value="F:oxidoreductase activity"/>
    <property type="evidence" value="ECO:0007669"/>
    <property type="project" value="UniProtKB-KW"/>
</dbReference>
<comment type="caution">
    <text evidence="3">The sequence shown here is derived from an EMBL/GenBank/DDBJ whole genome shotgun (WGS) entry which is preliminary data.</text>
</comment>
<sequence length="339" mass="37243">MATQWDPLKDMPDLKGKVAVVTGATSGIGFHTVKHLAAKGAKVYFTARNEAKAKRTQEEHLELNPQLSAEQLPWLLADFEEVETAARAAEFLRSKEEKVDILVNNAGGAPRTLEHTSAGWEKSMASSHIGHFVFTNGVLPLLKKAASSADADVRIVVVSSNAMHVVLPPDYALDFTKPELLRGTLPYTPIKYKLLRPLVFNVNMLHYAVSKLANAMFAKQLQRHLDSKHVSIAVVSLHPGGVASDRIHEVFKPWVWPLVSGNFVPQDTGSHASLFAATAKEIRVEEKGFMGNYMEPMGVVHAGHPLLHDEAQARGLWENTQAEANKYLEGKGHGGLLDW</sequence>
<protein>
    <submittedName>
        <fullName evidence="3">Daunorubicin C-13 ketoreductase</fullName>
    </submittedName>
</protein>
<accession>A0A9P7ZL43</accession>
<dbReference type="SUPFAM" id="SSF51735">
    <property type="entry name" value="NAD(P)-binding Rossmann-fold domains"/>
    <property type="match status" value="1"/>
</dbReference>
<reference evidence="3" key="1">
    <citation type="journal article" date="2021" name="IMA Fungus">
        <title>Genomic characterization of three marine fungi, including Emericellopsis atlantica sp. nov. with signatures of a generalist lifestyle and marine biomass degradation.</title>
        <authorList>
            <person name="Hagestad O.C."/>
            <person name="Hou L."/>
            <person name="Andersen J.H."/>
            <person name="Hansen E.H."/>
            <person name="Altermark B."/>
            <person name="Li C."/>
            <person name="Kuhnert E."/>
            <person name="Cox R.J."/>
            <person name="Crous P.W."/>
            <person name="Spatafora J.W."/>
            <person name="Lail K."/>
            <person name="Amirebrahimi M."/>
            <person name="Lipzen A."/>
            <person name="Pangilinan J."/>
            <person name="Andreopoulos W."/>
            <person name="Hayes R.D."/>
            <person name="Ng V."/>
            <person name="Grigoriev I.V."/>
            <person name="Jackson S.A."/>
            <person name="Sutton T.D.S."/>
            <person name="Dobson A.D.W."/>
            <person name="Rama T."/>
        </authorList>
    </citation>
    <scope>NUCLEOTIDE SEQUENCE</scope>
    <source>
        <strain evidence="3">TS7</strain>
    </source>
</reference>
<gene>
    <name evidence="3" type="ORF">F5Z01DRAFT_674425</name>
</gene>
<dbReference type="AlphaFoldDB" id="A0A9P7ZL43"/>
<dbReference type="OrthoDB" id="191139at2759"/>
<dbReference type="Gene3D" id="3.40.50.720">
    <property type="entry name" value="NAD(P)-binding Rossmann-like Domain"/>
    <property type="match status" value="1"/>
</dbReference>
<dbReference type="Proteomes" id="UP000887229">
    <property type="component" value="Unassembled WGS sequence"/>
</dbReference>
<keyword evidence="2" id="KW-0560">Oxidoreductase</keyword>
<dbReference type="PRINTS" id="PR00081">
    <property type="entry name" value="GDHRDH"/>
</dbReference>
<evidence type="ECO:0000313" key="4">
    <source>
        <dbReference type="Proteomes" id="UP000887229"/>
    </source>
</evidence>
<proteinExistence type="inferred from homology"/>
<organism evidence="3 4">
    <name type="scientific">Emericellopsis atlantica</name>
    <dbReference type="NCBI Taxonomy" id="2614577"/>
    <lineage>
        <taxon>Eukaryota</taxon>
        <taxon>Fungi</taxon>
        <taxon>Dikarya</taxon>
        <taxon>Ascomycota</taxon>
        <taxon>Pezizomycotina</taxon>
        <taxon>Sordariomycetes</taxon>
        <taxon>Hypocreomycetidae</taxon>
        <taxon>Hypocreales</taxon>
        <taxon>Bionectriaceae</taxon>
        <taxon>Emericellopsis</taxon>
    </lineage>
</organism>
<keyword evidence="4" id="KW-1185">Reference proteome</keyword>
<dbReference type="Pfam" id="PF00106">
    <property type="entry name" value="adh_short"/>
    <property type="match status" value="1"/>
</dbReference>
<dbReference type="InterPro" id="IPR002347">
    <property type="entry name" value="SDR_fam"/>
</dbReference>
<dbReference type="PANTHER" id="PTHR24320">
    <property type="entry name" value="RETINOL DEHYDROGENASE"/>
    <property type="match status" value="1"/>
</dbReference>
<dbReference type="InterPro" id="IPR036291">
    <property type="entry name" value="NAD(P)-bd_dom_sf"/>
</dbReference>